<dbReference type="PANTHER" id="PTHR43179">
    <property type="entry name" value="RHAMNOSYLTRANSFERASE WBBL"/>
    <property type="match status" value="1"/>
</dbReference>
<dbReference type="EC" id="2.4.-.-" evidence="5"/>
<organism evidence="5 6">
    <name type="scientific">Roseinatronobacter domitianus</name>
    <dbReference type="NCBI Taxonomy" id="2940293"/>
    <lineage>
        <taxon>Bacteria</taxon>
        <taxon>Pseudomonadati</taxon>
        <taxon>Pseudomonadota</taxon>
        <taxon>Alphaproteobacteria</taxon>
        <taxon>Rhodobacterales</taxon>
        <taxon>Paracoccaceae</taxon>
        <taxon>Roseinatronobacter</taxon>
    </lineage>
</organism>
<evidence type="ECO:0000313" key="6">
    <source>
        <dbReference type="Proteomes" id="UP001202550"/>
    </source>
</evidence>
<name>A0ABT0M2G0_9RHOB</name>
<comment type="caution">
    <text evidence="5">The sequence shown here is derived from an EMBL/GenBank/DDBJ whole genome shotgun (WGS) entry which is preliminary data.</text>
</comment>
<gene>
    <name evidence="5" type="ORF">M3N55_09975</name>
</gene>
<dbReference type="PANTHER" id="PTHR43179:SF12">
    <property type="entry name" value="GALACTOFURANOSYLTRANSFERASE GLFT2"/>
    <property type="match status" value="1"/>
</dbReference>
<keyword evidence="6" id="KW-1185">Reference proteome</keyword>
<dbReference type="RefSeq" id="WP_249058443.1">
    <property type="nucleotide sequence ID" value="NZ_JALZWP010000008.1"/>
</dbReference>
<evidence type="ECO:0000313" key="5">
    <source>
        <dbReference type="EMBL" id="MCL1629057.1"/>
    </source>
</evidence>
<dbReference type="Pfam" id="PF00535">
    <property type="entry name" value="Glycos_transf_2"/>
    <property type="match status" value="1"/>
</dbReference>
<comment type="similarity">
    <text evidence="1">Belongs to the glycosyltransferase 2 family.</text>
</comment>
<protein>
    <submittedName>
        <fullName evidence="5">Glycosyltransferase</fullName>
        <ecNumber evidence="5">2.4.-.-</ecNumber>
    </submittedName>
</protein>
<dbReference type="InterPro" id="IPR029044">
    <property type="entry name" value="Nucleotide-diphossugar_trans"/>
</dbReference>
<evidence type="ECO:0000256" key="1">
    <source>
        <dbReference type="ARBA" id="ARBA00006739"/>
    </source>
</evidence>
<dbReference type="InterPro" id="IPR001173">
    <property type="entry name" value="Glyco_trans_2-like"/>
</dbReference>
<dbReference type="Gene3D" id="3.90.550.10">
    <property type="entry name" value="Spore Coat Polysaccharide Biosynthesis Protein SpsA, Chain A"/>
    <property type="match status" value="1"/>
</dbReference>
<proteinExistence type="inferred from homology"/>
<evidence type="ECO:0000259" key="4">
    <source>
        <dbReference type="Pfam" id="PF00535"/>
    </source>
</evidence>
<keyword evidence="3 5" id="KW-0808">Transferase</keyword>
<dbReference type="SUPFAM" id="SSF53448">
    <property type="entry name" value="Nucleotide-diphospho-sugar transferases"/>
    <property type="match status" value="1"/>
</dbReference>
<sequence length="321" mass="36157">MIPDRATVCAILVTFNRLAQLRQTLAHLLAEPLDRIVVVDNASTDGTDAYLRGLNDPRLDHLRLERNHGGAGGFEAGMRHAVTRYDPDWMLLQDDDAWPAPGMLVRFHAADKTGCAAIATAVRTADGQICDMNRPLFNPFRSLRVFLRTALGGGRKAFHLADTDYTNQTPIEVDGGSFVGLFVSRQAVELAGYPDGRLFLYADDALFCLHLRKAGGRIVFIPDLHYTHDCSSFDADGALTPDWKLYFYHRNLLILYRAAAGRLFWPALLVILPKWLWRLWAGGGNRPRRARLMLWGLRHGLRGDTRWSLMDLHAEIARRNL</sequence>
<accession>A0ABT0M2G0</accession>
<keyword evidence="2 5" id="KW-0328">Glycosyltransferase</keyword>
<evidence type="ECO:0000256" key="2">
    <source>
        <dbReference type="ARBA" id="ARBA00022676"/>
    </source>
</evidence>
<feature type="domain" description="Glycosyltransferase 2-like" evidence="4">
    <location>
        <begin position="10"/>
        <end position="125"/>
    </location>
</feature>
<reference evidence="5 6" key="1">
    <citation type="submission" date="2022-05" db="EMBL/GenBank/DDBJ databases">
        <title>Seasonal and diel survey of microbial diversity of the Tyrrhenian coast.</title>
        <authorList>
            <person name="Gattoni G."/>
            <person name="Corral P."/>
        </authorList>
    </citation>
    <scope>NUCLEOTIDE SEQUENCE [LARGE SCALE GENOMIC DNA]</scope>
    <source>
        <strain evidence="5 6">V10</strain>
    </source>
</reference>
<dbReference type="EMBL" id="JALZWP010000008">
    <property type="protein sequence ID" value="MCL1629057.1"/>
    <property type="molecule type" value="Genomic_DNA"/>
</dbReference>
<evidence type="ECO:0000256" key="3">
    <source>
        <dbReference type="ARBA" id="ARBA00022679"/>
    </source>
</evidence>
<dbReference type="Proteomes" id="UP001202550">
    <property type="component" value="Unassembled WGS sequence"/>
</dbReference>
<dbReference type="GO" id="GO:0016757">
    <property type="term" value="F:glycosyltransferase activity"/>
    <property type="evidence" value="ECO:0007669"/>
    <property type="project" value="UniProtKB-KW"/>
</dbReference>